<dbReference type="InterPro" id="IPR036397">
    <property type="entry name" value="RNaseH_sf"/>
</dbReference>
<evidence type="ECO:0000259" key="1">
    <source>
        <dbReference type="PROSITE" id="PS50994"/>
    </source>
</evidence>
<dbReference type="InterPro" id="IPR050951">
    <property type="entry name" value="Retrovirus_Pol_polyprotein"/>
</dbReference>
<reference evidence="2" key="1">
    <citation type="submission" date="2020-06" db="EMBL/GenBank/DDBJ databases">
        <title>Draft genome of Bugula neritina, a colonial animal packing powerful symbionts and potential medicines.</title>
        <authorList>
            <person name="Rayko M."/>
        </authorList>
    </citation>
    <scope>NUCLEOTIDE SEQUENCE [LARGE SCALE GENOMIC DNA]</scope>
    <source>
        <strain evidence="2">Kwan_BN1</strain>
    </source>
</reference>
<evidence type="ECO:0000313" key="3">
    <source>
        <dbReference type="Proteomes" id="UP000593567"/>
    </source>
</evidence>
<dbReference type="GO" id="GO:0015074">
    <property type="term" value="P:DNA integration"/>
    <property type="evidence" value="ECO:0007669"/>
    <property type="project" value="InterPro"/>
</dbReference>
<name>A0A7J7KF66_BUGNE</name>
<organism evidence="2 3">
    <name type="scientific">Bugula neritina</name>
    <name type="common">Brown bryozoan</name>
    <name type="synonym">Sertularia neritina</name>
    <dbReference type="NCBI Taxonomy" id="10212"/>
    <lineage>
        <taxon>Eukaryota</taxon>
        <taxon>Metazoa</taxon>
        <taxon>Spiralia</taxon>
        <taxon>Lophotrochozoa</taxon>
        <taxon>Bryozoa</taxon>
        <taxon>Gymnolaemata</taxon>
        <taxon>Cheilostomatida</taxon>
        <taxon>Flustrina</taxon>
        <taxon>Buguloidea</taxon>
        <taxon>Bugulidae</taxon>
        <taxon>Bugula</taxon>
    </lineage>
</organism>
<dbReference type="Pfam" id="PF00665">
    <property type="entry name" value="rve"/>
    <property type="match status" value="1"/>
</dbReference>
<evidence type="ECO:0000313" key="2">
    <source>
        <dbReference type="EMBL" id="KAF6036521.1"/>
    </source>
</evidence>
<sequence>MVGVDLFQLEGSYYLLVVDYLSKWPVVKALGSDMSSKRVIHCLREIFVDFGRPEVLVSDNGPQFSSFDFKLFCSNQEITHRTSLPLHPAGNGQAERTIGTVKSMMKKCLQESGDWLQGLATIRNTPVAEGLPSPSELLQGRVLRDDRPVQSTRYQVAAYDVDKVRRVLGDRKSRDKYFFDRHAKPEKSLLLPGQQVHIRTAKEYSTYCVFLLQADPISTAMPTILKINIL</sequence>
<dbReference type="PANTHER" id="PTHR37984:SF7">
    <property type="entry name" value="INTEGRASE CATALYTIC DOMAIN-CONTAINING PROTEIN"/>
    <property type="match status" value="1"/>
</dbReference>
<dbReference type="FunFam" id="3.30.420.10:FF:000063">
    <property type="entry name" value="Retrovirus-related Pol polyprotein from transposon 297-like Protein"/>
    <property type="match status" value="1"/>
</dbReference>
<dbReference type="PROSITE" id="PS50994">
    <property type="entry name" value="INTEGRASE"/>
    <property type="match status" value="1"/>
</dbReference>
<dbReference type="EMBL" id="VXIV02000708">
    <property type="protein sequence ID" value="KAF6036521.1"/>
    <property type="molecule type" value="Genomic_DNA"/>
</dbReference>
<keyword evidence="3" id="KW-1185">Reference proteome</keyword>
<dbReference type="OrthoDB" id="444601at2759"/>
<dbReference type="SUPFAM" id="SSF53098">
    <property type="entry name" value="Ribonuclease H-like"/>
    <property type="match status" value="1"/>
</dbReference>
<accession>A0A7J7KF66</accession>
<dbReference type="PANTHER" id="PTHR37984">
    <property type="entry name" value="PROTEIN CBG26694"/>
    <property type="match status" value="1"/>
</dbReference>
<dbReference type="AlphaFoldDB" id="A0A7J7KF66"/>
<comment type="caution">
    <text evidence="2">The sequence shown here is derived from an EMBL/GenBank/DDBJ whole genome shotgun (WGS) entry which is preliminary data.</text>
</comment>
<dbReference type="InterPro" id="IPR001584">
    <property type="entry name" value="Integrase_cat-core"/>
</dbReference>
<dbReference type="InterPro" id="IPR012337">
    <property type="entry name" value="RNaseH-like_sf"/>
</dbReference>
<dbReference type="Gene3D" id="3.30.420.10">
    <property type="entry name" value="Ribonuclease H-like superfamily/Ribonuclease H"/>
    <property type="match status" value="1"/>
</dbReference>
<protein>
    <recommendedName>
        <fullName evidence="1">Integrase catalytic domain-containing protein</fullName>
    </recommendedName>
</protein>
<dbReference type="Proteomes" id="UP000593567">
    <property type="component" value="Unassembled WGS sequence"/>
</dbReference>
<gene>
    <name evidence="2" type="ORF">EB796_005174</name>
</gene>
<dbReference type="GO" id="GO:0003676">
    <property type="term" value="F:nucleic acid binding"/>
    <property type="evidence" value="ECO:0007669"/>
    <property type="project" value="InterPro"/>
</dbReference>
<proteinExistence type="predicted"/>
<feature type="domain" description="Integrase catalytic" evidence="1">
    <location>
        <begin position="1"/>
        <end position="107"/>
    </location>
</feature>